<reference evidence="2 3" key="1">
    <citation type="submission" date="2019-03" db="EMBL/GenBank/DDBJ databases">
        <title>Nematode-trapping fungi genome.</title>
        <authorList>
            <person name="Vidal-Diez De Ulzurrun G."/>
        </authorList>
    </citation>
    <scope>NUCLEOTIDE SEQUENCE [LARGE SCALE GENOMIC DNA]</scope>
    <source>
        <strain evidence="2 3">TWF154</strain>
    </source>
</reference>
<feature type="region of interest" description="Disordered" evidence="1">
    <location>
        <begin position="41"/>
        <end position="61"/>
    </location>
</feature>
<name>A0A8H2DVC9_ORBOL</name>
<feature type="region of interest" description="Disordered" evidence="1">
    <location>
        <begin position="212"/>
        <end position="243"/>
    </location>
</feature>
<feature type="compositionally biased region" description="Low complexity" evidence="1">
    <location>
        <begin position="228"/>
        <end position="241"/>
    </location>
</feature>
<dbReference type="AlphaFoldDB" id="A0A8H2DVC9"/>
<feature type="compositionally biased region" description="Basic and acidic residues" evidence="1">
    <location>
        <begin position="41"/>
        <end position="50"/>
    </location>
</feature>
<proteinExistence type="predicted"/>
<gene>
    <name evidence="2" type="ORF">EYR41_006551</name>
</gene>
<organism evidence="2 3">
    <name type="scientific">Orbilia oligospora</name>
    <name type="common">Nematode-trapping fungus</name>
    <name type="synonym">Arthrobotrys oligospora</name>
    <dbReference type="NCBI Taxonomy" id="2813651"/>
    <lineage>
        <taxon>Eukaryota</taxon>
        <taxon>Fungi</taxon>
        <taxon>Dikarya</taxon>
        <taxon>Ascomycota</taxon>
        <taxon>Pezizomycotina</taxon>
        <taxon>Orbiliomycetes</taxon>
        <taxon>Orbiliales</taxon>
        <taxon>Orbiliaceae</taxon>
        <taxon>Orbilia</taxon>
    </lineage>
</organism>
<feature type="region of interest" description="Disordered" evidence="1">
    <location>
        <begin position="1"/>
        <end position="22"/>
    </location>
</feature>
<protein>
    <submittedName>
        <fullName evidence="2">Uncharacterized protein</fullName>
    </submittedName>
</protein>
<evidence type="ECO:0000313" key="3">
    <source>
        <dbReference type="Proteomes" id="UP000297595"/>
    </source>
</evidence>
<dbReference type="EMBL" id="SOZJ01000004">
    <property type="protein sequence ID" value="TGJ67417.1"/>
    <property type="molecule type" value="Genomic_DNA"/>
</dbReference>
<sequence length="326" mass="36897">MTEEQRLTAQDNRQVQATAAQRHECIPIKIEADKTSKVILRKDIEGRTRDPSPQPPAPERVDKLEKIIEQLPATKAFVESLPHHKVSKKAAENDKKAVEATQLLHRVDGLIQSHVTAAHDFRKYVEEISNVKAQITLAREQAYSLHQQLIEIDHELSQAEAAVSNVELDRLQQTEDAVFENYAKARRAEVNRKKEEYAEKLMSFQRDRYAVSQDFERPRTSSRPTILSRGPSRPTTSQSSQTAVGVEIQLDEGAHSNGLDDFLGSEEMTIREPDTSSLMSIERPEKKEVKTRPKKSARITRPGMIPTKAAPARAKIDIMADEDFFD</sequence>
<evidence type="ECO:0000256" key="1">
    <source>
        <dbReference type="SAM" id="MobiDB-lite"/>
    </source>
</evidence>
<comment type="caution">
    <text evidence="2">The sequence shown here is derived from an EMBL/GenBank/DDBJ whole genome shotgun (WGS) entry which is preliminary data.</text>
</comment>
<evidence type="ECO:0000313" key="2">
    <source>
        <dbReference type="EMBL" id="TGJ67417.1"/>
    </source>
</evidence>
<feature type="region of interest" description="Disordered" evidence="1">
    <location>
        <begin position="271"/>
        <end position="309"/>
    </location>
</feature>
<feature type="compositionally biased region" description="Polar residues" evidence="1">
    <location>
        <begin position="7"/>
        <end position="19"/>
    </location>
</feature>
<feature type="compositionally biased region" description="Basic and acidic residues" evidence="1">
    <location>
        <begin position="282"/>
        <end position="291"/>
    </location>
</feature>
<dbReference type="Proteomes" id="UP000297595">
    <property type="component" value="Unassembled WGS sequence"/>
</dbReference>
<accession>A0A8H2DVC9</accession>